<dbReference type="KEGG" id="ppha:BVH74_00335"/>
<evidence type="ECO:0000313" key="2">
    <source>
        <dbReference type="EMBL" id="AQZ93308.1"/>
    </source>
</evidence>
<dbReference type="RefSeq" id="WP_080048151.1">
    <property type="nucleotide sequence ID" value="NZ_CP020100.1"/>
</dbReference>
<keyword evidence="3" id="KW-1185">Reference proteome</keyword>
<dbReference type="STRING" id="1931241.BVH74_00335"/>
<proteinExistence type="predicted"/>
<sequence>MRLDGFSPFNALPERINRPVAPQANSESARAGQTAPAAPVEPVKALASRPVNASSANAEYIPARRDSAEPAFGKANQALASYQFTASLPVDAEESGIFGIDTYA</sequence>
<dbReference type="AlphaFoldDB" id="A0A1V0B046"/>
<evidence type="ECO:0000256" key="1">
    <source>
        <dbReference type="SAM" id="MobiDB-lite"/>
    </source>
</evidence>
<feature type="region of interest" description="Disordered" evidence="1">
    <location>
        <begin position="1"/>
        <end position="51"/>
    </location>
</feature>
<dbReference type="EMBL" id="CP020100">
    <property type="protein sequence ID" value="AQZ93308.1"/>
    <property type="molecule type" value="Genomic_DNA"/>
</dbReference>
<protein>
    <submittedName>
        <fullName evidence="2">Uncharacterized protein</fullName>
    </submittedName>
</protein>
<organism evidence="2 3">
    <name type="scientific">Halopseudomonas phragmitis</name>
    <dbReference type="NCBI Taxonomy" id="1931241"/>
    <lineage>
        <taxon>Bacteria</taxon>
        <taxon>Pseudomonadati</taxon>
        <taxon>Pseudomonadota</taxon>
        <taxon>Gammaproteobacteria</taxon>
        <taxon>Pseudomonadales</taxon>
        <taxon>Pseudomonadaceae</taxon>
        <taxon>Halopseudomonas</taxon>
    </lineage>
</organism>
<reference evidence="2 3" key="1">
    <citation type="submission" date="2017-03" db="EMBL/GenBank/DDBJ databases">
        <title>Complete genome sequence of the novel DNRA strain Pseudomonas sp. S-6-2 isolated from Chinese polluted river sediment. Journal of Biotechnology.</title>
        <authorList>
            <person name="Li J."/>
            <person name="Xiang F."/>
            <person name="Wang L."/>
            <person name="Xi L."/>
            <person name="Liu J."/>
        </authorList>
    </citation>
    <scope>NUCLEOTIDE SEQUENCE [LARGE SCALE GENOMIC DNA]</scope>
    <source>
        <strain evidence="2 3">S-6-2</strain>
    </source>
</reference>
<dbReference type="Proteomes" id="UP000243488">
    <property type="component" value="Chromosome"/>
</dbReference>
<name>A0A1V0B046_9GAMM</name>
<evidence type="ECO:0000313" key="3">
    <source>
        <dbReference type="Proteomes" id="UP000243488"/>
    </source>
</evidence>
<accession>A0A1V0B046</accession>
<gene>
    <name evidence="2" type="ORF">BVH74_00335</name>
</gene>